<keyword evidence="3" id="KW-1185">Reference proteome</keyword>
<feature type="transmembrane region" description="Helical" evidence="1">
    <location>
        <begin position="169"/>
        <end position="189"/>
    </location>
</feature>
<evidence type="ECO:0000256" key="1">
    <source>
        <dbReference type="SAM" id="Phobius"/>
    </source>
</evidence>
<dbReference type="InterPro" id="IPR025671">
    <property type="entry name" value="HXXEE"/>
</dbReference>
<evidence type="ECO:0008006" key="4">
    <source>
        <dbReference type="Google" id="ProtNLM"/>
    </source>
</evidence>
<keyword evidence="1" id="KW-0812">Transmembrane</keyword>
<comment type="caution">
    <text evidence="2">The sequence shown here is derived from an EMBL/GenBank/DDBJ whole genome shotgun (WGS) entry which is preliminary data.</text>
</comment>
<name>A0ABS4NSJ4_9BACL</name>
<feature type="transmembrane region" description="Helical" evidence="1">
    <location>
        <begin position="20"/>
        <end position="43"/>
    </location>
</feature>
<keyword evidence="1" id="KW-1133">Transmembrane helix</keyword>
<protein>
    <recommendedName>
        <fullName evidence="4">HXXEE domain-containing protein</fullName>
    </recommendedName>
</protein>
<organism evidence="2 3">
    <name type="scientific">Paenibacillus silagei</name>
    <dbReference type="NCBI Taxonomy" id="1670801"/>
    <lineage>
        <taxon>Bacteria</taxon>
        <taxon>Bacillati</taxon>
        <taxon>Bacillota</taxon>
        <taxon>Bacilli</taxon>
        <taxon>Bacillales</taxon>
        <taxon>Paenibacillaceae</taxon>
        <taxon>Paenibacillus</taxon>
    </lineage>
</organism>
<sequence length="200" mass="22865">MTAENIPDDNLHGKGTDVMMLNWLQIHMDVISLLWLLPVVFMFHDFEEILTVESWGNKHGPAVTASLSPSLRKRMAPMMGMTTRNFAMDVLFVYILIVGVTFVAVFLEFYWLYLAVLAALLLHVFTHLAQSMVLKLYTPGVVTALLVIFPYSLYAFYRLLHEGVVSEADIGWSLLLMLILTPPLVWGLMKKRTRHKHSEE</sequence>
<dbReference type="Proteomes" id="UP000773462">
    <property type="component" value="Unassembled WGS sequence"/>
</dbReference>
<proteinExistence type="predicted"/>
<reference evidence="2 3" key="1">
    <citation type="submission" date="2021-03" db="EMBL/GenBank/DDBJ databases">
        <title>Genomic Encyclopedia of Type Strains, Phase IV (KMG-IV): sequencing the most valuable type-strain genomes for metagenomic binning, comparative biology and taxonomic classification.</title>
        <authorList>
            <person name="Goeker M."/>
        </authorList>
    </citation>
    <scope>NUCLEOTIDE SEQUENCE [LARGE SCALE GENOMIC DNA]</scope>
    <source>
        <strain evidence="2 3">DSM 101953</strain>
    </source>
</reference>
<feature type="transmembrane region" description="Helical" evidence="1">
    <location>
        <begin position="86"/>
        <end position="104"/>
    </location>
</feature>
<accession>A0ABS4NSJ4</accession>
<keyword evidence="1" id="KW-0472">Membrane</keyword>
<gene>
    <name evidence="2" type="ORF">J2Z70_002585</name>
</gene>
<evidence type="ECO:0000313" key="3">
    <source>
        <dbReference type="Proteomes" id="UP000773462"/>
    </source>
</evidence>
<dbReference type="Pfam" id="PF13787">
    <property type="entry name" value="HXXEE"/>
    <property type="match status" value="1"/>
</dbReference>
<feature type="transmembrane region" description="Helical" evidence="1">
    <location>
        <begin position="136"/>
        <end position="157"/>
    </location>
</feature>
<evidence type="ECO:0000313" key="2">
    <source>
        <dbReference type="EMBL" id="MBP2112431.1"/>
    </source>
</evidence>
<dbReference type="EMBL" id="JAGGLV010000007">
    <property type="protein sequence ID" value="MBP2112431.1"/>
    <property type="molecule type" value="Genomic_DNA"/>
</dbReference>